<organism evidence="1 2">
    <name type="scientific">Candidatus Marsarchaeota G2 archaeon ECH_B_SAG-G06</name>
    <dbReference type="NCBI Taxonomy" id="1978166"/>
    <lineage>
        <taxon>Archaea</taxon>
        <taxon>Candidatus Marsarchaeota</taxon>
        <taxon>Candidatus Marsarchaeota group 2</taxon>
    </lineage>
</organism>
<dbReference type="Proteomes" id="UP000240582">
    <property type="component" value="Unassembled WGS sequence"/>
</dbReference>
<accession>A0A2R6C320</accession>
<evidence type="ECO:0000313" key="1">
    <source>
        <dbReference type="EMBL" id="PSO05282.1"/>
    </source>
</evidence>
<gene>
    <name evidence="1" type="ORF">B9Q12_00735</name>
</gene>
<dbReference type="EMBL" id="NEXN01000013">
    <property type="protein sequence ID" value="PSO05282.1"/>
    <property type="molecule type" value="Genomic_DNA"/>
</dbReference>
<reference evidence="1 2" key="1">
    <citation type="submission" date="2017-04" db="EMBL/GenBank/DDBJ databases">
        <title>Novel microbial lineages endemic to geothermal iron-oxide mats fill important gaps in the evolutionary history of Archaea.</title>
        <authorList>
            <person name="Jay Z.J."/>
            <person name="Beam J.P."/>
            <person name="Dlakic M."/>
            <person name="Rusch D.B."/>
            <person name="Kozubal M.A."/>
            <person name="Inskeep W.P."/>
        </authorList>
    </citation>
    <scope>NUCLEOTIDE SEQUENCE [LARGE SCALE GENOMIC DNA]</scope>
    <source>
        <strain evidence="1">ECH_B_SAG-G06</strain>
    </source>
</reference>
<name>A0A2R6C320_9ARCH</name>
<proteinExistence type="predicted"/>
<protein>
    <submittedName>
        <fullName evidence="1">Uncharacterized protein</fullName>
    </submittedName>
</protein>
<evidence type="ECO:0000313" key="2">
    <source>
        <dbReference type="Proteomes" id="UP000240582"/>
    </source>
</evidence>
<sequence length="268" mass="30910">MYLLGIISMVVNSQDDNAMRRLILNIANLSEKYHQEYLAARWSKDKLLNDWYYAFQFFLDHTLLQGRSDRVSEKVVKAVFEVFEHNRNMIEEGFKSGSWDDLTVKLFEKIGKGKVGKRGDVNHVIDSLEFLREKISDRNVVKYTVEKVKAGGVLQVYGELDGIKQVGDKVACFYLRDVVSLFELEGCVPPGDRRLLLPIDTWVRKFAKAYLVEGAKDPKDDEIKQKILKVCDDYGVSPAKLDQGIWYAGFKSYNVLIEILKQVDIRRE</sequence>
<dbReference type="AlphaFoldDB" id="A0A2R6C320"/>
<comment type="caution">
    <text evidence="1">The sequence shown here is derived from an EMBL/GenBank/DDBJ whole genome shotgun (WGS) entry which is preliminary data.</text>
</comment>